<evidence type="ECO:0000313" key="2">
    <source>
        <dbReference type="Proteomes" id="UP001292084"/>
    </source>
</evidence>
<gene>
    <name evidence="1" type="ORF">UFB30_05240</name>
</gene>
<keyword evidence="2" id="KW-1185">Reference proteome</keyword>
<dbReference type="Proteomes" id="UP001292084">
    <property type="component" value="Unassembled WGS sequence"/>
</dbReference>
<protein>
    <submittedName>
        <fullName evidence="1">Helix-turn-helix domain-containing protein</fullName>
    </submittedName>
</protein>
<evidence type="ECO:0000313" key="1">
    <source>
        <dbReference type="EMBL" id="MDZ5711618.1"/>
    </source>
</evidence>
<comment type="caution">
    <text evidence="1">The sequence shown here is derived from an EMBL/GenBank/DDBJ whole genome shotgun (WGS) entry which is preliminary data.</text>
</comment>
<dbReference type="RefSeq" id="WP_322420635.1">
    <property type="nucleotide sequence ID" value="NZ_JAXQNN010000002.1"/>
</dbReference>
<name>A0ABU5KK55_9BACL</name>
<accession>A0ABU5KK55</accession>
<sequence>MLKVELDLDQLQAVIKDAIDQAMKEHAVKNELPPVLSKTQFQEFLGISHSKAVELMKRGDFPVFREAGHPRVPTKQLFEWIDLNTKWVKRETKYLNRVI</sequence>
<reference evidence="1 2" key="1">
    <citation type="submission" date="2023-12" db="EMBL/GenBank/DDBJ databases">
        <title>Jeotgalibacillus haloalkaliphilus sp. nov., a novel salt-tolerant bacteria, isolated from the estuary of the Fenhe River into the Yellow River.</title>
        <authorList>
            <person name="Li Y."/>
        </authorList>
    </citation>
    <scope>NUCLEOTIDE SEQUENCE [LARGE SCALE GENOMIC DNA]</scope>
    <source>
        <strain evidence="1 2">HH7-29</strain>
    </source>
</reference>
<organism evidence="1 2">
    <name type="scientific">Jeotgalibacillus haloalkalitolerans</name>
    <dbReference type="NCBI Taxonomy" id="3104292"/>
    <lineage>
        <taxon>Bacteria</taxon>
        <taxon>Bacillati</taxon>
        <taxon>Bacillota</taxon>
        <taxon>Bacilli</taxon>
        <taxon>Bacillales</taxon>
        <taxon>Caryophanaceae</taxon>
        <taxon>Jeotgalibacillus</taxon>
    </lineage>
</organism>
<dbReference type="EMBL" id="JAXQNN010000002">
    <property type="protein sequence ID" value="MDZ5711618.1"/>
    <property type="molecule type" value="Genomic_DNA"/>
</dbReference>
<proteinExistence type="predicted"/>